<dbReference type="AlphaFoldDB" id="A0A4Y1RTN3"/>
<proteinExistence type="predicted"/>
<gene>
    <name evidence="1" type="ORF">Prudu_019126</name>
</gene>
<dbReference type="PROSITE" id="PS51257">
    <property type="entry name" value="PROKAR_LIPOPROTEIN"/>
    <property type="match status" value="1"/>
</dbReference>
<dbReference type="GO" id="GO:0016787">
    <property type="term" value="F:hydrolase activity"/>
    <property type="evidence" value="ECO:0007669"/>
    <property type="project" value="UniProtKB-KW"/>
</dbReference>
<sequence>MMKGMLCLEVPWLTMATITSCQTLWPELTTCPMELIFLLALLEDSQMAEMLLTFLLAILSYLP</sequence>
<keyword evidence="1" id="KW-0378">Hydrolase</keyword>
<name>A0A4Y1RTN3_PRUDU</name>
<reference evidence="1" key="1">
    <citation type="journal article" date="2019" name="Science">
        <title>Mutation of a bHLH transcription factor allowed almond domestication.</title>
        <authorList>
            <person name="Sanchez-Perez R."/>
            <person name="Pavan S."/>
            <person name="Mazzeo R."/>
            <person name="Moldovan C."/>
            <person name="Aiese Cigliano R."/>
            <person name="Del Cueto J."/>
            <person name="Ricciardi F."/>
            <person name="Lotti C."/>
            <person name="Ricciardi L."/>
            <person name="Dicenta F."/>
            <person name="Lopez-Marques R.L."/>
            <person name="Lindberg Moller B."/>
        </authorList>
    </citation>
    <scope>NUCLEOTIDE SEQUENCE</scope>
</reference>
<protein>
    <submittedName>
        <fullName evidence="1">GDSL-like Lipase/Acylhydrolase superfamily protein</fullName>
    </submittedName>
</protein>
<dbReference type="EMBL" id="AP019303">
    <property type="protein sequence ID" value="BBH07248.1"/>
    <property type="molecule type" value="Genomic_DNA"/>
</dbReference>
<accession>A0A4Y1RTN3</accession>
<evidence type="ECO:0000313" key="1">
    <source>
        <dbReference type="EMBL" id="BBH07248.1"/>
    </source>
</evidence>
<organism evidence="1">
    <name type="scientific">Prunus dulcis</name>
    <name type="common">Almond</name>
    <name type="synonym">Amygdalus dulcis</name>
    <dbReference type="NCBI Taxonomy" id="3755"/>
    <lineage>
        <taxon>Eukaryota</taxon>
        <taxon>Viridiplantae</taxon>
        <taxon>Streptophyta</taxon>
        <taxon>Embryophyta</taxon>
        <taxon>Tracheophyta</taxon>
        <taxon>Spermatophyta</taxon>
        <taxon>Magnoliopsida</taxon>
        <taxon>eudicotyledons</taxon>
        <taxon>Gunneridae</taxon>
        <taxon>Pentapetalae</taxon>
        <taxon>rosids</taxon>
        <taxon>fabids</taxon>
        <taxon>Rosales</taxon>
        <taxon>Rosaceae</taxon>
        <taxon>Amygdaloideae</taxon>
        <taxon>Amygdaleae</taxon>
        <taxon>Prunus</taxon>
    </lineage>
</organism>